<reference evidence="2 3" key="1">
    <citation type="submission" date="2006-02" db="EMBL/GenBank/DDBJ databases">
        <authorList>
            <person name="Amann R."/>
            <person name="Ferriera S."/>
            <person name="Johnson J."/>
            <person name="Kravitz S."/>
            <person name="Halpern A."/>
            <person name="Remington K."/>
            <person name="Beeson K."/>
            <person name="Tran B."/>
            <person name="Rogers Y.-H."/>
            <person name="Friedman R."/>
            <person name="Venter J.C."/>
        </authorList>
    </citation>
    <scope>NUCLEOTIDE SEQUENCE [LARGE SCALE GENOMIC DNA]</scope>
    <source>
        <strain evidence="2 3">DSM 3645</strain>
    </source>
</reference>
<feature type="domain" description="STAS" evidence="1">
    <location>
        <begin position="9"/>
        <end position="122"/>
    </location>
</feature>
<dbReference type="Gene3D" id="3.30.750.24">
    <property type="entry name" value="STAS domain"/>
    <property type="match status" value="1"/>
</dbReference>
<comment type="caution">
    <text evidence="2">The sequence shown here is derived from an EMBL/GenBank/DDBJ whole genome shotgun (WGS) entry which is preliminary data.</text>
</comment>
<dbReference type="Proteomes" id="UP000004358">
    <property type="component" value="Unassembled WGS sequence"/>
</dbReference>
<protein>
    <recommendedName>
        <fullName evidence="1">STAS domain-containing protein</fullName>
    </recommendedName>
</protein>
<gene>
    <name evidence="2" type="ORF">DSM3645_15940</name>
</gene>
<evidence type="ECO:0000313" key="3">
    <source>
        <dbReference type="Proteomes" id="UP000004358"/>
    </source>
</evidence>
<proteinExistence type="predicted"/>
<dbReference type="AlphaFoldDB" id="A4A295"/>
<dbReference type="STRING" id="314230.DSM3645_15940"/>
<dbReference type="eggNOG" id="COG1366">
    <property type="taxonomic scope" value="Bacteria"/>
</dbReference>
<dbReference type="PROSITE" id="PS50801">
    <property type="entry name" value="STAS"/>
    <property type="match status" value="1"/>
</dbReference>
<dbReference type="SUPFAM" id="SSF52091">
    <property type="entry name" value="SpoIIaa-like"/>
    <property type="match status" value="1"/>
</dbReference>
<name>A4A295_9BACT</name>
<dbReference type="Pfam" id="PF01740">
    <property type="entry name" value="STAS"/>
    <property type="match status" value="1"/>
</dbReference>
<evidence type="ECO:0000313" key="2">
    <source>
        <dbReference type="EMBL" id="EAQ77127.1"/>
    </source>
</evidence>
<organism evidence="2 3">
    <name type="scientific">Blastopirellula marina DSM 3645</name>
    <dbReference type="NCBI Taxonomy" id="314230"/>
    <lineage>
        <taxon>Bacteria</taxon>
        <taxon>Pseudomonadati</taxon>
        <taxon>Planctomycetota</taxon>
        <taxon>Planctomycetia</taxon>
        <taxon>Pirellulales</taxon>
        <taxon>Pirellulaceae</taxon>
        <taxon>Blastopirellula</taxon>
    </lineage>
</organism>
<dbReference type="CDD" id="cd07043">
    <property type="entry name" value="STAS_anti-anti-sigma_factors"/>
    <property type="match status" value="1"/>
</dbReference>
<dbReference type="InterPro" id="IPR002645">
    <property type="entry name" value="STAS_dom"/>
</dbReference>
<dbReference type="HOGENOM" id="CLU_1944548_0_0_0"/>
<sequence>MREQCIEDSMVNILRKRDVTVIEFGREYDCLDESNLGKTAQQLIEVAKHADPPLVVFDLTCTKVFGSYFIQFLIRTWKLVKKRNGRLVLSGLDDPCLNVLRRSKIDSLWERFETIDLAVDALLEEQPPQ</sequence>
<dbReference type="EMBL" id="AANZ01000042">
    <property type="protein sequence ID" value="EAQ77127.1"/>
    <property type="molecule type" value="Genomic_DNA"/>
</dbReference>
<accession>A4A295</accession>
<dbReference type="InterPro" id="IPR036513">
    <property type="entry name" value="STAS_dom_sf"/>
</dbReference>
<evidence type="ECO:0000259" key="1">
    <source>
        <dbReference type="PROSITE" id="PS50801"/>
    </source>
</evidence>